<evidence type="ECO:0000313" key="4">
    <source>
        <dbReference type="EMBL" id="KON84919.1"/>
    </source>
</evidence>
<reference evidence="6" key="1">
    <citation type="submission" date="2015-07" db="EMBL/GenBank/DDBJ databases">
        <title>Fjat-14235 jcm11544.</title>
        <authorList>
            <person name="Liu B."/>
            <person name="Wang J."/>
            <person name="Zhu Y."/>
            <person name="Liu G."/>
            <person name="Chen Q."/>
            <person name="Chen Z."/>
            <person name="Lan J."/>
            <person name="Che J."/>
            <person name="Ge C."/>
            <person name="Shi H."/>
            <person name="Pan Z."/>
            <person name="Liu X."/>
        </authorList>
    </citation>
    <scope>NUCLEOTIDE SEQUENCE [LARGE SCALE GENOMIC DNA]</scope>
    <source>
        <strain evidence="6">JCM 11544</strain>
    </source>
</reference>
<evidence type="ECO:0000256" key="3">
    <source>
        <dbReference type="ARBA" id="ARBA00022629"/>
    </source>
</evidence>
<dbReference type="CDD" id="cd23763">
    <property type="entry name" value="ASKHA_ATPase_ROK"/>
    <property type="match status" value="1"/>
</dbReference>
<dbReference type="GeneID" id="89533292"/>
<evidence type="ECO:0000256" key="1">
    <source>
        <dbReference type="ARBA" id="ARBA00002486"/>
    </source>
</evidence>
<dbReference type="Proteomes" id="UP000322997">
    <property type="component" value="Unassembled WGS sequence"/>
</dbReference>
<dbReference type="InterPro" id="IPR036388">
    <property type="entry name" value="WH-like_DNA-bd_sf"/>
</dbReference>
<reference evidence="5 7" key="3">
    <citation type="submission" date="2019-08" db="EMBL/GenBank/DDBJ databases">
        <title>Bacillus genomes from the desert of Cuatro Cienegas, Coahuila.</title>
        <authorList>
            <person name="Olmedo-Alvarez G."/>
        </authorList>
    </citation>
    <scope>NUCLEOTIDE SEQUENCE [LARGE SCALE GENOMIC DNA]</scope>
    <source>
        <strain evidence="5 7">CH108_3D</strain>
    </source>
</reference>
<keyword evidence="3" id="KW-0859">Xylose metabolism</keyword>
<keyword evidence="3" id="KW-0119">Carbohydrate metabolism</keyword>
<sequence>MKSRSEDYLYRIRQFFLVHDSATTAEISKHLTISFPTATKLLENMEKQGEVSLGGLDESNGGRRAKRYRYNPHFKQGLSVYVEKDELGFIVFNSFGEVLEEGMVADSLGKGNVTPLLQLVSGLLDRFPRISAVSLGVPASVNGQGDILYAPHYEDLHGLNLKALIEEKFGTPTTVENDMNAAVLGYSYNDSYVEPSSSTFIYLYFGHNGPGAGLLVNGELVRGKSHFTGEISFVPQVHGKSFGQSLSQEQISPGSLQGHGADAVGQLIATFTAIINPHSVIFSDQEIGGSDITTILQRSRTFIPESHLPELVISNWSKDYLRGLQRLCIELLLDQTSLT</sequence>
<dbReference type="STRING" id="189381.GCA_900166615_01300"/>
<organism evidence="4 6">
    <name type="scientific">Rossellomorea marisflavi</name>
    <dbReference type="NCBI Taxonomy" id="189381"/>
    <lineage>
        <taxon>Bacteria</taxon>
        <taxon>Bacillati</taxon>
        <taxon>Bacillota</taxon>
        <taxon>Bacilli</taxon>
        <taxon>Bacillales</taxon>
        <taxon>Bacillaceae</taxon>
        <taxon>Rossellomorea</taxon>
    </lineage>
</organism>
<accession>A0A0M0G4Z9</accession>
<dbReference type="AlphaFoldDB" id="A0A0M0G4Z9"/>
<dbReference type="InterPro" id="IPR000600">
    <property type="entry name" value="ROK"/>
</dbReference>
<dbReference type="OrthoDB" id="6501901at2"/>
<dbReference type="PANTHER" id="PTHR18964">
    <property type="entry name" value="ROK (REPRESSOR, ORF, KINASE) FAMILY"/>
    <property type="match status" value="1"/>
</dbReference>
<proteinExistence type="inferred from homology"/>
<comment type="function">
    <text evidence="1">Transcriptional repressor of xylose-utilizing enzymes.</text>
</comment>
<comment type="caution">
    <text evidence="4">The sequence shown here is derived from an EMBL/GenBank/DDBJ whole genome shotgun (WGS) entry which is preliminary data.</text>
</comment>
<keyword evidence="6" id="KW-1185">Reference proteome</keyword>
<gene>
    <name evidence="4" type="ORF">AF331_13030</name>
    <name evidence="5" type="ORF">FZC83_07880</name>
</gene>
<dbReference type="PANTHER" id="PTHR18964:SF149">
    <property type="entry name" value="BIFUNCTIONAL UDP-N-ACETYLGLUCOSAMINE 2-EPIMERASE_N-ACETYLMANNOSAMINE KINASE"/>
    <property type="match status" value="1"/>
</dbReference>
<dbReference type="InterPro" id="IPR043129">
    <property type="entry name" value="ATPase_NBD"/>
</dbReference>
<evidence type="ECO:0000313" key="5">
    <source>
        <dbReference type="EMBL" id="TYS54858.1"/>
    </source>
</evidence>
<evidence type="ECO:0000256" key="2">
    <source>
        <dbReference type="ARBA" id="ARBA00006479"/>
    </source>
</evidence>
<dbReference type="PATRIC" id="fig|189381.12.peg.2652"/>
<dbReference type="Gene3D" id="3.30.420.40">
    <property type="match status" value="2"/>
</dbReference>
<dbReference type="Pfam" id="PF00480">
    <property type="entry name" value="ROK"/>
    <property type="match status" value="1"/>
</dbReference>
<dbReference type="EMBL" id="LGUE01000004">
    <property type="protein sequence ID" value="KON84919.1"/>
    <property type="molecule type" value="Genomic_DNA"/>
</dbReference>
<evidence type="ECO:0000313" key="6">
    <source>
        <dbReference type="Proteomes" id="UP000037405"/>
    </source>
</evidence>
<name>A0A0M0G4Z9_9BACI</name>
<dbReference type="GO" id="GO:0042732">
    <property type="term" value="P:D-xylose metabolic process"/>
    <property type="evidence" value="ECO:0007669"/>
    <property type="project" value="UniProtKB-KW"/>
</dbReference>
<dbReference type="SUPFAM" id="SSF46785">
    <property type="entry name" value="Winged helix' DNA-binding domain"/>
    <property type="match status" value="1"/>
</dbReference>
<reference evidence="4" key="2">
    <citation type="submission" date="2015-07" db="EMBL/GenBank/DDBJ databases">
        <title>MeaNS - Measles Nucleotide Surveillance Program.</title>
        <authorList>
            <person name="Tran T."/>
            <person name="Druce J."/>
        </authorList>
    </citation>
    <scope>NUCLEOTIDE SEQUENCE</scope>
    <source>
        <strain evidence="4">JCM 11544</strain>
    </source>
</reference>
<dbReference type="EMBL" id="VTEQ01000002">
    <property type="protein sequence ID" value="TYS54858.1"/>
    <property type="molecule type" value="Genomic_DNA"/>
</dbReference>
<dbReference type="Gene3D" id="1.10.10.10">
    <property type="entry name" value="Winged helix-like DNA-binding domain superfamily/Winged helix DNA-binding domain"/>
    <property type="match status" value="1"/>
</dbReference>
<dbReference type="Proteomes" id="UP000037405">
    <property type="component" value="Unassembled WGS sequence"/>
</dbReference>
<evidence type="ECO:0000313" key="7">
    <source>
        <dbReference type="Proteomes" id="UP000322997"/>
    </source>
</evidence>
<dbReference type="SUPFAM" id="SSF53067">
    <property type="entry name" value="Actin-like ATPase domain"/>
    <property type="match status" value="1"/>
</dbReference>
<dbReference type="RefSeq" id="WP_053428524.1">
    <property type="nucleotide sequence ID" value="NZ_CP081870.1"/>
</dbReference>
<comment type="similarity">
    <text evidence="2">Belongs to the ROK (NagC/XylR) family.</text>
</comment>
<dbReference type="InterPro" id="IPR036390">
    <property type="entry name" value="WH_DNA-bd_sf"/>
</dbReference>
<protein>
    <submittedName>
        <fullName evidence="5">ROK family protein</fullName>
    </submittedName>
</protein>